<accession>A0A1G4WCJ9</accession>
<dbReference type="STRING" id="1502745.SAMN02799620_02895"/>
<evidence type="ECO:0000313" key="3">
    <source>
        <dbReference type="EMBL" id="SCX20400.1"/>
    </source>
</evidence>
<dbReference type="AlphaFoldDB" id="A0A1G4WCJ9"/>
<sequence>MSVRTVRIIFVVTVLWVVVLQYVLFALWRGEIYPALALPGFPAKCPGCPLETGEPTGKEPTLRVLFADGHTQEVPVQNLMPPGPKVRLMVVFSAFEDDSLREDPNAVNWFRSRIAELFPGEPAVGADILWRKATYKAADPSKTEYQPLHTTRIVFGPSR</sequence>
<evidence type="ECO:0000313" key="5">
    <source>
        <dbReference type="Proteomes" id="UP000515498"/>
    </source>
</evidence>
<dbReference type="RefSeq" id="WP_090357918.1">
    <property type="nucleotide sequence ID" value="NZ_CP059894.1"/>
</dbReference>
<gene>
    <name evidence="2" type="ORF">HZU40_18975</name>
    <name evidence="3" type="ORF">SAMN02799620_02895</name>
</gene>
<keyword evidence="1" id="KW-1133">Transmembrane helix</keyword>
<feature type="transmembrane region" description="Helical" evidence="1">
    <location>
        <begin position="6"/>
        <end position="28"/>
    </location>
</feature>
<protein>
    <submittedName>
        <fullName evidence="3">Uncharacterized protein</fullName>
    </submittedName>
</protein>
<evidence type="ECO:0000313" key="2">
    <source>
        <dbReference type="EMBL" id="QNJ90362.1"/>
    </source>
</evidence>
<organism evidence="3 4">
    <name type="scientific">Mycolicibacterium fluoranthenivorans</name>
    <dbReference type="NCBI Taxonomy" id="258505"/>
    <lineage>
        <taxon>Bacteria</taxon>
        <taxon>Bacillati</taxon>
        <taxon>Actinomycetota</taxon>
        <taxon>Actinomycetes</taxon>
        <taxon>Mycobacteriales</taxon>
        <taxon>Mycobacteriaceae</taxon>
        <taxon>Mycolicibacterium</taxon>
    </lineage>
</organism>
<dbReference type="Proteomes" id="UP000515498">
    <property type="component" value="Chromosome"/>
</dbReference>
<dbReference type="KEGG" id="mflu:HZU40_18975"/>
<keyword evidence="1" id="KW-0812">Transmembrane</keyword>
<reference evidence="3" key="1">
    <citation type="submission" date="2016-10" db="EMBL/GenBank/DDBJ databases">
        <authorList>
            <person name="de Groot N.N."/>
        </authorList>
    </citation>
    <scope>NUCLEOTIDE SEQUENCE [LARGE SCALE GENOMIC DNA]</scope>
    <source>
        <strain evidence="3">UNC267MFSha1.1M11</strain>
    </source>
</reference>
<proteinExistence type="predicted"/>
<dbReference type="EMBL" id="CP059894">
    <property type="protein sequence ID" value="QNJ90362.1"/>
    <property type="molecule type" value="Genomic_DNA"/>
</dbReference>
<evidence type="ECO:0000313" key="4">
    <source>
        <dbReference type="Proteomes" id="UP000199707"/>
    </source>
</evidence>
<reference evidence="2 5" key="3">
    <citation type="submission" date="2020-07" db="EMBL/GenBank/DDBJ databases">
        <title>Draft genome sequence of four isobutane-metabolizing strains capable of cometabolically degrading diverse ether contaminants.</title>
        <authorList>
            <person name="Chen W."/>
            <person name="Faulkner N."/>
            <person name="Smith C."/>
            <person name="Hyman M."/>
        </authorList>
    </citation>
    <scope>NUCLEOTIDE SEQUENCE [LARGE SCALE GENOMIC DNA]</scope>
    <source>
        <strain evidence="2 5">2A</strain>
    </source>
</reference>
<evidence type="ECO:0000256" key="1">
    <source>
        <dbReference type="SAM" id="Phobius"/>
    </source>
</evidence>
<dbReference type="EMBL" id="FMUB01000005">
    <property type="protein sequence ID" value="SCX20400.1"/>
    <property type="molecule type" value="Genomic_DNA"/>
</dbReference>
<name>A0A1G4WCJ9_9MYCO</name>
<reference evidence="4" key="2">
    <citation type="submission" date="2016-10" db="EMBL/GenBank/DDBJ databases">
        <authorList>
            <person name="Varghese N."/>
            <person name="Submissions S."/>
        </authorList>
    </citation>
    <scope>NUCLEOTIDE SEQUENCE [LARGE SCALE GENOMIC DNA]</scope>
    <source>
        <strain evidence="4">UNC267MFSha1.1M11</strain>
    </source>
</reference>
<keyword evidence="1" id="KW-0472">Membrane</keyword>
<dbReference type="Proteomes" id="UP000199707">
    <property type="component" value="Unassembled WGS sequence"/>
</dbReference>